<dbReference type="InterPro" id="IPR004161">
    <property type="entry name" value="EFTu-like_2"/>
</dbReference>
<proteinExistence type="inferred from homology"/>
<dbReference type="PROSITE" id="PS51722">
    <property type="entry name" value="G_TR_2"/>
    <property type="match status" value="1"/>
</dbReference>
<keyword evidence="5" id="KW-0378">Hydrolase</keyword>
<feature type="compositionally biased region" description="Polar residues" evidence="11">
    <location>
        <begin position="1"/>
        <end position="10"/>
    </location>
</feature>
<keyword evidence="4" id="KW-0547">Nucleotide-binding</keyword>
<evidence type="ECO:0000256" key="3">
    <source>
        <dbReference type="ARBA" id="ARBA00022490"/>
    </source>
</evidence>
<dbReference type="InterPro" id="IPR054696">
    <property type="entry name" value="GTP-eEF1A_C"/>
</dbReference>
<keyword evidence="7" id="KW-0342">GTP-binding</keyword>
<dbReference type="InterPro" id="IPR000795">
    <property type="entry name" value="T_Tr_GTP-bd_dom"/>
</dbReference>
<dbReference type="OrthoDB" id="342024at2759"/>
<dbReference type="GO" id="GO:0072344">
    <property type="term" value="P:rescue of stalled ribosome"/>
    <property type="evidence" value="ECO:0007669"/>
    <property type="project" value="EnsemblFungi"/>
</dbReference>
<keyword evidence="14" id="KW-1185">Reference proteome</keyword>
<dbReference type="InterPro" id="IPR050100">
    <property type="entry name" value="TRAFAC_GTPase_members"/>
</dbReference>
<evidence type="ECO:0000256" key="2">
    <source>
        <dbReference type="ARBA" id="ARBA00007249"/>
    </source>
</evidence>
<dbReference type="PANTHER" id="PTHR23115">
    <property type="entry name" value="TRANSLATION FACTOR"/>
    <property type="match status" value="1"/>
</dbReference>
<dbReference type="Gene3D" id="2.40.30.10">
    <property type="entry name" value="Translation factors"/>
    <property type="match status" value="2"/>
</dbReference>
<keyword evidence="3" id="KW-0963">Cytoplasm</keyword>
<dbReference type="GO" id="GO:0005525">
    <property type="term" value="F:GTP binding"/>
    <property type="evidence" value="ECO:0007669"/>
    <property type="project" value="UniProtKB-KW"/>
</dbReference>
<evidence type="ECO:0000313" key="13">
    <source>
        <dbReference type="EMBL" id="KXS14373.1"/>
    </source>
</evidence>
<dbReference type="CDD" id="cd04093">
    <property type="entry name" value="HBS1_C_III"/>
    <property type="match status" value="1"/>
</dbReference>
<gene>
    <name evidence="13" type="ORF">M427DRAFT_99579</name>
</gene>
<comment type="subunit">
    <text evidence="9">Component of the Dom34-Hbs1 complex, also named Pelota-HBS1L complex, composed of dom34 and hbs1.</text>
</comment>
<dbReference type="Pfam" id="PF22594">
    <property type="entry name" value="GTP-eEF1A_C"/>
    <property type="match status" value="1"/>
</dbReference>
<evidence type="ECO:0000256" key="5">
    <source>
        <dbReference type="ARBA" id="ARBA00022801"/>
    </source>
</evidence>
<dbReference type="SUPFAM" id="SSF52540">
    <property type="entry name" value="P-loop containing nucleoside triphosphate hydrolases"/>
    <property type="match status" value="1"/>
</dbReference>
<dbReference type="GO" id="GO:0045948">
    <property type="term" value="P:positive regulation of translational initiation"/>
    <property type="evidence" value="ECO:0007669"/>
    <property type="project" value="EnsemblFungi"/>
</dbReference>
<evidence type="ECO:0000259" key="12">
    <source>
        <dbReference type="PROSITE" id="PS51722"/>
    </source>
</evidence>
<dbReference type="FunFam" id="2.40.30.10:FF:000020">
    <property type="entry name" value="Translation elongation factor EF-1"/>
    <property type="match status" value="1"/>
</dbReference>
<dbReference type="Proteomes" id="UP000070544">
    <property type="component" value="Unassembled WGS sequence"/>
</dbReference>
<dbReference type="InterPro" id="IPR009000">
    <property type="entry name" value="Transl_B-barrel_sf"/>
</dbReference>
<dbReference type="FunFam" id="3.40.50.300:FF:000204">
    <property type="entry name" value="Translation elongation factor Tu"/>
    <property type="match status" value="1"/>
</dbReference>
<feature type="region of interest" description="Disordered" evidence="11">
    <location>
        <begin position="1"/>
        <end position="44"/>
    </location>
</feature>
<dbReference type="CDD" id="cd01883">
    <property type="entry name" value="EF1_alpha"/>
    <property type="match status" value="1"/>
</dbReference>
<dbReference type="GO" id="GO:0030968">
    <property type="term" value="P:endoplasmic reticulum unfolded protein response"/>
    <property type="evidence" value="ECO:0007669"/>
    <property type="project" value="EnsemblFungi"/>
</dbReference>
<evidence type="ECO:0000256" key="8">
    <source>
        <dbReference type="ARBA" id="ARBA00049117"/>
    </source>
</evidence>
<comment type="subcellular location">
    <subcellularLocation>
        <location evidence="1">Cytoplasm</location>
    </subcellularLocation>
</comment>
<evidence type="ECO:0000256" key="1">
    <source>
        <dbReference type="ARBA" id="ARBA00004496"/>
    </source>
</evidence>
<dbReference type="OMA" id="VVQITCH"/>
<evidence type="ECO:0000256" key="4">
    <source>
        <dbReference type="ARBA" id="ARBA00022741"/>
    </source>
</evidence>
<dbReference type="SUPFAM" id="SSF50465">
    <property type="entry name" value="EF-Tu/eEF-1alpha/eIF2-gamma C-terminal domain"/>
    <property type="match status" value="1"/>
</dbReference>
<evidence type="ECO:0000256" key="10">
    <source>
        <dbReference type="ARBA" id="ARBA00074866"/>
    </source>
</evidence>
<sequence>MGLQTRSAPQDNPVPSPLASAVKSTPDQPSLQPAPPPAKSFRRLDVPKELAKRSTDKDHKDHLSVVVVGHVDAGKSTLMGHVLVLTGEVDPKTFQKHTRDSSLAGKSSFAYAWVLDEDGEERARGVTTDVAVRGFETERRRFTLLDAPGHKDFVPKMLSGAAQADVAVLVVDAIRGEFETGFQQGGQTREHVLLVRSLGVTQILVCVNKLDAVEWSQDRYEQVLKVLEPFLIQAGFAKSRISFVPCSGYTGENVQTRTNAVLTSWYNGPTFLELLDRFDIPPRPVDKPFRLSIVDVFKSSFGSAVVVTGRILSGHVQVGQPVLGMPNTAHATVKSIQIGEETVDWAAAGDNVVLSLSGVDLTQLSVGHVLCDAVSPVPVVSKFLAQIVVFDTPIPITAGFRTILHHQSSSEQATISKLVAVVDKATGETGQKKPRRIPKNATATVEMKVDRPMCVESFKDSKELGRFTLRLEGVTIAAGIINKLIVGYEK</sequence>
<comment type="similarity">
    <text evidence="2">Belongs to the TRAFAC class translation factor GTPase superfamily. Classic translation factor GTPase family. EF-Tu/EF-1A subfamily.</text>
</comment>
<organism evidence="13 14">
    <name type="scientific">Gonapodya prolifera (strain JEL478)</name>
    <name type="common">Monoblepharis prolifera</name>
    <dbReference type="NCBI Taxonomy" id="1344416"/>
    <lineage>
        <taxon>Eukaryota</taxon>
        <taxon>Fungi</taxon>
        <taxon>Fungi incertae sedis</taxon>
        <taxon>Chytridiomycota</taxon>
        <taxon>Chytridiomycota incertae sedis</taxon>
        <taxon>Monoblepharidomycetes</taxon>
        <taxon>Monoblepharidales</taxon>
        <taxon>Gonapodyaceae</taxon>
        <taxon>Gonapodya</taxon>
    </lineage>
</organism>
<dbReference type="Pfam" id="PF00009">
    <property type="entry name" value="GTP_EFTU"/>
    <property type="match status" value="1"/>
</dbReference>
<dbReference type="InterPro" id="IPR009001">
    <property type="entry name" value="Transl_elong_EF1A/Init_IF2_C"/>
</dbReference>
<evidence type="ECO:0000256" key="9">
    <source>
        <dbReference type="ARBA" id="ARBA00063537"/>
    </source>
</evidence>
<dbReference type="InterPro" id="IPR027417">
    <property type="entry name" value="P-loop_NTPase"/>
</dbReference>
<dbReference type="GO" id="GO:0005829">
    <property type="term" value="C:cytosol"/>
    <property type="evidence" value="ECO:0007669"/>
    <property type="project" value="GOC"/>
</dbReference>
<keyword evidence="6" id="KW-0648">Protein biosynthesis</keyword>
<dbReference type="GO" id="GO:0002184">
    <property type="term" value="P:cytoplasmic translational termination"/>
    <property type="evidence" value="ECO:0007669"/>
    <property type="project" value="UniProtKB-ARBA"/>
</dbReference>
<evidence type="ECO:0000256" key="11">
    <source>
        <dbReference type="SAM" id="MobiDB-lite"/>
    </source>
</evidence>
<dbReference type="STRING" id="1344416.A0A139AD79"/>
<dbReference type="AlphaFoldDB" id="A0A139AD79"/>
<dbReference type="GO" id="GO:0070966">
    <property type="term" value="P:nuclear-transcribed mRNA catabolic process, no-go decay"/>
    <property type="evidence" value="ECO:0007669"/>
    <property type="project" value="EnsemblFungi"/>
</dbReference>
<evidence type="ECO:0000256" key="7">
    <source>
        <dbReference type="ARBA" id="ARBA00023134"/>
    </source>
</evidence>
<evidence type="ECO:0000256" key="6">
    <source>
        <dbReference type="ARBA" id="ARBA00022917"/>
    </source>
</evidence>
<accession>A0A139AD79</accession>
<comment type="catalytic activity">
    <reaction evidence="8">
        <text>GTP + H2O = GDP + phosphate + H(+)</text>
        <dbReference type="Rhea" id="RHEA:19669"/>
        <dbReference type="ChEBI" id="CHEBI:15377"/>
        <dbReference type="ChEBI" id="CHEBI:15378"/>
        <dbReference type="ChEBI" id="CHEBI:37565"/>
        <dbReference type="ChEBI" id="CHEBI:43474"/>
        <dbReference type="ChEBI" id="CHEBI:58189"/>
    </reaction>
    <physiologicalReaction direction="left-to-right" evidence="8">
        <dbReference type="Rhea" id="RHEA:19670"/>
    </physiologicalReaction>
</comment>
<dbReference type="Pfam" id="PF03144">
    <property type="entry name" value="GTP_EFTU_D2"/>
    <property type="match status" value="1"/>
</dbReference>
<evidence type="ECO:0000313" key="14">
    <source>
        <dbReference type="Proteomes" id="UP000070544"/>
    </source>
</evidence>
<protein>
    <recommendedName>
        <fullName evidence="10">Elongation factor 1 alpha-like protein</fullName>
    </recommendedName>
</protein>
<dbReference type="Gene3D" id="3.40.50.300">
    <property type="entry name" value="P-loop containing nucleotide triphosphate hydrolases"/>
    <property type="match status" value="1"/>
</dbReference>
<dbReference type="SUPFAM" id="SSF50447">
    <property type="entry name" value="Translation proteins"/>
    <property type="match status" value="1"/>
</dbReference>
<dbReference type="GO" id="GO:1990533">
    <property type="term" value="C:Dom34-Hbs1 complex"/>
    <property type="evidence" value="ECO:0007669"/>
    <property type="project" value="EnsemblFungi"/>
</dbReference>
<feature type="domain" description="Tr-type G" evidence="12">
    <location>
        <begin position="60"/>
        <end position="285"/>
    </location>
</feature>
<reference evidence="13 14" key="1">
    <citation type="journal article" date="2015" name="Genome Biol. Evol.">
        <title>Phylogenomic analyses indicate that early fungi evolved digesting cell walls of algal ancestors of land plants.</title>
        <authorList>
            <person name="Chang Y."/>
            <person name="Wang S."/>
            <person name="Sekimoto S."/>
            <person name="Aerts A.L."/>
            <person name="Choi C."/>
            <person name="Clum A."/>
            <person name="LaButti K.M."/>
            <person name="Lindquist E.A."/>
            <person name="Yee Ngan C."/>
            <person name="Ohm R.A."/>
            <person name="Salamov A.A."/>
            <person name="Grigoriev I.V."/>
            <person name="Spatafora J.W."/>
            <person name="Berbee M.L."/>
        </authorList>
    </citation>
    <scope>NUCLEOTIDE SEQUENCE [LARGE SCALE GENOMIC DNA]</scope>
    <source>
        <strain evidence="13 14">JEL478</strain>
    </source>
</reference>
<name>A0A139AD79_GONPJ</name>
<dbReference type="GO" id="GO:0003924">
    <property type="term" value="F:GTPase activity"/>
    <property type="evidence" value="ECO:0007669"/>
    <property type="project" value="EnsemblFungi"/>
</dbReference>
<dbReference type="PRINTS" id="PR00315">
    <property type="entry name" value="ELONGATNFCT"/>
</dbReference>
<dbReference type="EMBL" id="KQ965769">
    <property type="protein sequence ID" value="KXS14373.1"/>
    <property type="molecule type" value="Genomic_DNA"/>
</dbReference>
<dbReference type="CDD" id="cd16267">
    <property type="entry name" value="HBS1-like_II"/>
    <property type="match status" value="1"/>
</dbReference>
<dbReference type="GO" id="GO:0043022">
    <property type="term" value="F:ribosome binding"/>
    <property type="evidence" value="ECO:0007669"/>
    <property type="project" value="EnsemblFungi"/>
</dbReference>
<dbReference type="GO" id="GO:0070651">
    <property type="term" value="P:nonfunctional rRNA decay"/>
    <property type="evidence" value="ECO:0007669"/>
    <property type="project" value="EnsemblFungi"/>
</dbReference>